<evidence type="ECO:0000256" key="3">
    <source>
        <dbReference type="ARBA" id="ARBA00022692"/>
    </source>
</evidence>
<dbReference type="RefSeq" id="WP_338887665.1">
    <property type="nucleotide sequence ID" value="NZ_CP147846.1"/>
</dbReference>
<evidence type="ECO:0000256" key="5">
    <source>
        <dbReference type="ARBA" id="ARBA00023136"/>
    </source>
</evidence>
<dbReference type="Proteomes" id="UP001432000">
    <property type="component" value="Chromosome"/>
</dbReference>
<evidence type="ECO:0000259" key="7">
    <source>
        <dbReference type="PROSITE" id="PS50850"/>
    </source>
</evidence>
<dbReference type="Pfam" id="PF07690">
    <property type="entry name" value="MFS_1"/>
    <property type="match status" value="1"/>
</dbReference>
<dbReference type="InterPro" id="IPR036259">
    <property type="entry name" value="MFS_trans_sf"/>
</dbReference>
<dbReference type="PANTHER" id="PTHR43124:SF3">
    <property type="entry name" value="CHLORAMPHENICOL EFFLUX PUMP RV0191"/>
    <property type="match status" value="1"/>
</dbReference>
<keyword evidence="5 6" id="KW-0472">Membrane</keyword>
<evidence type="ECO:0000313" key="8">
    <source>
        <dbReference type="EMBL" id="WXG67853.1"/>
    </source>
</evidence>
<dbReference type="Gene3D" id="1.20.1250.20">
    <property type="entry name" value="MFS general substrate transporter like domains"/>
    <property type="match status" value="1"/>
</dbReference>
<name>A0ABZ2PL31_9NOCA</name>
<evidence type="ECO:0000256" key="1">
    <source>
        <dbReference type="ARBA" id="ARBA00004651"/>
    </source>
</evidence>
<evidence type="ECO:0000256" key="4">
    <source>
        <dbReference type="ARBA" id="ARBA00022989"/>
    </source>
</evidence>
<dbReference type="CDD" id="cd17324">
    <property type="entry name" value="MFS_NepI_like"/>
    <property type="match status" value="1"/>
</dbReference>
<keyword evidence="3 6" id="KW-0812">Transmembrane</keyword>
<sequence length="405" mass="42609">MVHTRMPGSNALRLSVLAAAAFVYVTAETLPVGLLPEISTDMNVSESSVGLLLTFYAYGVAVMTMPFMTFVRRWPRRRIVVVTVAALAVSQLISAIAVGYPMLVVARMICASTHGVFWAVVAPVAASLAAPGKQGKAIATVYAGTSLALVAGNPLSAALGQWLGWRTASMCIGLVAAAIAITLCFVLPAMKVESVRSRAPKTRTLDRSLLLICVVTFLAVLGHFIAYTYFSLLVDRGLGSMGTTLTLMLLFYGLCGVVGIWVVGKTFDRWPRRSTIGALSVVAGALLVLWTTVQSVPGSLAVLAVLAIGLWGFAFTTVPVCLQSSVLNTSRNDPDRASAIYVVAFQLAIASGALVGGIVVDRSSIAVVTIVAALLVAAALLTVVLARDAFPGQRRKRSEQARQPA</sequence>
<proteinExistence type="predicted"/>
<protein>
    <submittedName>
        <fullName evidence="8">MFS transporter</fullName>
    </submittedName>
</protein>
<evidence type="ECO:0000313" key="9">
    <source>
        <dbReference type="Proteomes" id="UP001432000"/>
    </source>
</evidence>
<accession>A0ABZ2PL31</accession>
<feature type="transmembrane region" description="Helical" evidence="6">
    <location>
        <begin position="78"/>
        <end position="98"/>
    </location>
</feature>
<gene>
    <name evidence="8" type="ORF">WDS16_21920</name>
</gene>
<feature type="transmembrane region" description="Helical" evidence="6">
    <location>
        <begin position="299"/>
        <end position="327"/>
    </location>
</feature>
<feature type="domain" description="Major facilitator superfamily (MFS) profile" evidence="7">
    <location>
        <begin position="13"/>
        <end position="390"/>
    </location>
</feature>
<feature type="transmembrane region" description="Helical" evidence="6">
    <location>
        <begin position="137"/>
        <end position="155"/>
    </location>
</feature>
<feature type="transmembrane region" description="Helical" evidence="6">
    <location>
        <begin position="167"/>
        <end position="188"/>
    </location>
</feature>
<keyword evidence="2" id="KW-1003">Cell membrane</keyword>
<keyword evidence="4 6" id="KW-1133">Transmembrane helix</keyword>
<comment type="subcellular location">
    <subcellularLocation>
        <location evidence="1">Cell membrane</location>
        <topology evidence="1">Multi-pass membrane protein</topology>
    </subcellularLocation>
</comment>
<feature type="transmembrane region" description="Helical" evidence="6">
    <location>
        <begin position="365"/>
        <end position="386"/>
    </location>
</feature>
<dbReference type="PROSITE" id="PS50850">
    <property type="entry name" value="MFS"/>
    <property type="match status" value="1"/>
</dbReference>
<reference evidence="8 9" key="1">
    <citation type="submission" date="2024-03" db="EMBL/GenBank/DDBJ databases">
        <title>Natural products discovery in diverse microorganisms through a two-stage MS feature dereplication strategy.</title>
        <authorList>
            <person name="Zhang R."/>
        </authorList>
    </citation>
    <scope>NUCLEOTIDE SEQUENCE [LARGE SCALE GENOMIC DNA]</scope>
    <source>
        <strain evidence="8 9">18930</strain>
    </source>
</reference>
<dbReference type="EMBL" id="CP147846">
    <property type="protein sequence ID" value="WXG67853.1"/>
    <property type="molecule type" value="Genomic_DNA"/>
</dbReference>
<feature type="transmembrane region" description="Helical" evidence="6">
    <location>
        <begin position="242"/>
        <end position="263"/>
    </location>
</feature>
<organism evidence="8 9">
    <name type="scientific">Rhodococcus sovatensis</name>
    <dbReference type="NCBI Taxonomy" id="1805840"/>
    <lineage>
        <taxon>Bacteria</taxon>
        <taxon>Bacillati</taxon>
        <taxon>Actinomycetota</taxon>
        <taxon>Actinomycetes</taxon>
        <taxon>Mycobacteriales</taxon>
        <taxon>Nocardiaceae</taxon>
        <taxon>Rhodococcus</taxon>
    </lineage>
</organism>
<keyword evidence="9" id="KW-1185">Reference proteome</keyword>
<feature type="transmembrane region" description="Helical" evidence="6">
    <location>
        <begin position="209"/>
        <end position="230"/>
    </location>
</feature>
<feature type="transmembrane region" description="Helical" evidence="6">
    <location>
        <begin position="104"/>
        <end position="125"/>
    </location>
</feature>
<feature type="transmembrane region" description="Helical" evidence="6">
    <location>
        <begin position="275"/>
        <end position="293"/>
    </location>
</feature>
<feature type="transmembrane region" description="Helical" evidence="6">
    <location>
        <begin position="51"/>
        <end position="71"/>
    </location>
</feature>
<dbReference type="SUPFAM" id="SSF103473">
    <property type="entry name" value="MFS general substrate transporter"/>
    <property type="match status" value="1"/>
</dbReference>
<dbReference type="InterPro" id="IPR011701">
    <property type="entry name" value="MFS"/>
</dbReference>
<dbReference type="InterPro" id="IPR050189">
    <property type="entry name" value="MFS_Efflux_Transporters"/>
</dbReference>
<dbReference type="PANTHER" id="PTHR43124">
    <property type="entry name" value="PURINE EFFLUX PUMP PBUE"/>
    <property type="match status" value="1"/>
</dbReference>
<feature type="transmembrane region" description="Helical" evidence="6">
    <location>
        <begin position="339"/>
        <end position="359"/>
    </location>
</feature>
<evidence type="ECO:0000256" key="2">
    <source>
        <dbReference type="ARBA" id="ARBA00022475"/>
    </source>
</evidence>
<evidence type="ECO:0000256" key="6">
    <source>
        <dbReference type="SAM" id="Phobius"/>
    </source>
</evidence>
<dbReference type="InterPro" id="IPR020846">
    <property type="entry name" value="MFS_dom"/>
</dbReference>